<name>A0ABQ9EYD5_TEGGR</name>
<protein>
    <submittedName>
        <fullName evidence="2">Uncharacterized protein</fullName>
    </submittedName>
</protein>
<feature type="region of interest" description="Disordered" evidence="1">
    <location>
        <begin position="23"/>
        <end position="47"/>
    </location>
</feature>
<gene>
    <name evidence="2" type="ORF">KUTeg_012041</name>
</gene>
<dbReference type="Proteomes" id="UP001217089">
    <property type="component" value="Unassembled WGS sequence"/>
</dbReference>
<sequence>MFIKVHNLLFLAVLHFNENSKRKQAVTSEGKPMFGISYPKSRKEDAVPKKVNVEQTFGLHQFLHQPAPAQNLPQQPQPALAKNLPQQPPPAQNLPQQPQPAPTQNLTQQPQPDPAQNLPQQPQPDPAQTTQQPHPHPDPAKNLYLQLGLMKLRKGKVKSVGKSIQFVLNRRERELF</sequence>
<accession>A0ABQ9EYD5</accession>
<reference evidence="2 3" key="1">
    <citation type="submission" date="2022-12" db="EMBL/GenBank/DDBJ databases">
        <title>Chromosome-level genome of Tegillarca granosa.</title>
        <authorList>
            <person name="Kim J."/>
        </authorList>
    </citation>
    <scope>NUCLEOTIDE SEQUENCE [LARGE SCALE GENOMIC DNA]</scope>
    <source>
        <strain evidence="2">Teg-2019</strain>
        <tissue evidence="2">Adductor muscle</tissue>
    </source>
</reference>
<evidence type="ECO:0000313" key="2">
    <source>
        <dbReference type="EMBL" id="KAJ8310176.1"/>
    </source>
</evidence>
<comment type="caution">
    <text evidence="2">The sequence shown here is derived from an EMBL/GenBank/DDBJ whole genome shotgun (WGS) entry which is preliminary data.</text>
</comment>
<evidence type="ECO:0000313" key="3">
    <source>
        <dbReference type="Proteomes" id="UP001217089"/>
    </source>
</evidence>
<organism evidence="2 3">
    <name type="scientific">Tegillarca granosa</name>
    <name type="common">Malaysian cockle</name>
    <name type="synonym">Anadara granosa</name>
    <dbReference type="NCBI Taxonomy" id="220873"/>
    <lineage>
        <taxon>Eukaryota</taxon>
        <taxon>Metazoa</taxon>
        <taxon>Spiralia</taxon>
        <taxon>Lophotrochozoa</taxon>
        <taxon>Mollusca</taxon>
        <taxon>Bivalvia</taxon>
        <taxon>Autobranchia</taxon>
        <taxon>Pteriomorphia</taxon>
        <taxon>Arcoida</taxon>
        <taxon>Arcoidea</taxon>
        <taxon>Arcidae</taxon>
        <taxon>Tegillarca</taxon>
    </lineage>
</organism>
<proteinExistence type="predicted"/>
<feature type="compositionally biased region" description="Pro residues" evidence="1">
    <location>
        <begin position="86"/>
        <end position="101"/>
    </location>
</feature>
<feature type="region of interest" description="Disordered" evidence="1">
    <location>
        <begin position="68"/>
        <end position="142"/>
    </location>
</feature>
<dbReference type="EMBL" id="JARBDR010000640">
    <property type="protein sequence ID" value="KAJ8310176.1"/>
    <property type="molecule type" value="Genomic_DNA"/>
</dbReference>
<keyword evidence="3" id="KW-1185">Reference proteome</keyword>
<feature type="compositionally biased region" description="Low complexity" evidence="1">
    <location>
        <begin position="68"/>
        <end position="85"/>
    </location>
</feature>
<feature type="compositionally biased region" description="Low complexity" evidence="1">
    <location>
        <begin position="102"/>
        <end position="133"/>
    </location>
</feature>
<evidence type="ECO:0000256" key="1">
    <source>
        <dbReference type="SAM" id="MobiDB-lite"/>
    </source>
</evidence>